<dbReference type="AlphaFoldDB" id="A0AAP2D8X6"/>
<dbReference type="SMART" id="SM00342">
    <property type="entry name" value="HTH_ARAC"/>
    <property type="match status" value="1"/>
</dbReference>
<dbReference type="InterPro" id="IPR018062">
    <property type="entry name" value="HTH_AraC-typ_CS"/>
</dbReference>
<dbReference type="SUPFAM" id="SSF46689">
    <property type="entry name" value="Homeodomain-like"/>
    <property type="match status" value="1"/>
</dbReference>
<evidence type="ECO:0000256" key="4">
    <source>
        <dbReference type="SAM" id="Phobius"/>
    </source>
</evidence>
<feature type="transmembrane region" description="Helical" evidence="4">
    <location>
        <begin position="62"/>
        <end position="83"/>
    </location>
</feature>
<evidence type="ECO:0000256" key="1">
    <source>
        <dbReference type="ARBA" id="ARBA00023015"/>
    </source>
</evidence>
<evidence type="ECO:0000313" key="7">
    <source>
        <dbReference type="Proteomes" id="UP001319180"/>
    </source>
</evidence>
<dbReference type="EMBL" id="JAHESC010000007">
    <property type="protein sequence ID" value="MBT1686280.1"/>
    <property type="molecule type" value="Genomic_DNA"/>
</dbReference>
<dbReference type="PROSITE" id="PS01124">
    <property type="entry name" value="HTH_ARAC_FAMILY_2"/>
    <property type="match status" value="1"/>
</dbReference>
<proteinExistence type="predicted"/>
<keyword evidence="3" id="KW-0804">Transcription</keyword>
<dbReference type="Pfam" id="PF12833">
    <property type="entry name" value="HTH_18"/>
    <property type="match status" value="1"/>
</dbReference>
<dbReference type="Gene3D" id="1.10.10.60">
    <property type="entry name" value="Homeodomain-like"/>
    <property type="match status" value="1"/>
</dbReference>
<feature type="transmembrane region" description="Helical" evidence="4">
    <location>
        <begin position="145"/>
        <end position="165"/>
    </location>
</feature>
<keyword evidence="7" id="KW-1185">Reference proteome</keyword>
<keyword evidence="4" id="KW-1133">Transmembrane helix</keyword>
<reference evidence="6 7" key="1">
    <citation type="submission" date="2021-05" db="EMBL/GenBank/DDBJ databases">
        <title>A Polyphasic approach of four new species of the genus Ohtaekwangia: Ohtaekwangia histidinii sp. nov., Ohtaekwangia cretensis sp. nov., Ohtaekwangia indiensis sp. nov., Ohtaekwangia reichenbachii sp. nov. from diverse environment.</title>
        <authorList>
            <person name="Octaviana S."/>
        </authorList>
    </citation>
    <scope>NUCLEOTIDE SEQUENCE [LARGE SCALE GENOMIC DNA]</scope>
    <source>
        <strain evidence="6 7">PWU37</strain>
    </source>
</reference>
<accession>A0AAP2D8X6</accession>
<feature type="domain" description="HTH araC/xylS-type" evidence="5">
    <location>
        <begin position="268"/>
        <end position="369"/>
    </location>
</feature>
<dbReference type="GO" id="GO:0003700">
    <property type="term" value="F:DNA-binding transcription factor activity"/>
    <property type="evidence" value="ECO:0007669"/>
    <property type="project" value="InterPro"/>
</dbReference>
<dbReference type="PANTHER" id="PTHR43280">
    <property type="entry name" value="ARAC-FAMILY TRANSCRIPTIONAL REGULATOR"/>
    <property type="match status" value="1"/>
</dbReference>
<dbReference type="PROSITE" id="PS00041">
    <property type="entry name" value="HTH_ARAC_FAMILY_1"/>
    <property type="match status" value="1"/>
</dbReference>
<dbReference type="GO" id="GO:0043565">
    <property type="term" value="F:sequence-specific DNA binding"/>
    <property type="evidence" value="ECO:0007669"/>
    <property type="project" value="InterPro"/>
</dbReference>
<gene>
    <name evidence="6" type="ORF">KK078_06915</name>
</gene>
<feature type="transmembrane region" description="Helical" evidence="4">
    <location>
        <begin position="186"/>
        <end position="212"/>
    </location>
</feature>
<dbReference type="InterPro" id="IPR018060">
    <property type="entry name" value="HTH_AraC"/>
</dbReference>
<dbReference type="RefSeq" id="WP_254089520.1">
    <property type="nucleotide sequence ID" value="NZ_JAHESC010000007.1"/>
</dbReference>
<feature type="transmembrane region" description="Helical" evidence="4">
    <location>
        <begin position="104"/>
        <end position="125"/>
    </location>
</feature>
<keyword evidence="2" id="KW-0238">DNA-binding</keyword>
<feature type="transmembrane region" description="Helical" evidence="4">
    <location>
        <begin position="6"/>
        <end position="27"/>
    </location>
</feature>
<evidence type="ECO:0000256" key="3">
    <source>
        <dbReference type="ARBA" id="ARBA00023163"/>
    </source>
</evidence>
<feature type="transmembrane region" description="Helical" evidence="4">
    <location>
        <begin position="34"/>
        <end position="50"/>
    </location>
</feature>
<keyword evidence="1" id="KW-0805">Transcription regulation</keyword>
<dbReference type="Proteomes" id="UP001319180">
    <property type="component" value="Unassembled WGS sequence"/>
</dbReference>
<organism evidence="6 7">
    <name type="scientific">Dawidia soli</name>
    <dbReference type="NCBI Taxonomy" id="2782352"/>
    <lineage>
        <taxon>Bacteria</taxon>
        <taxon>Pseudomonadati</taxon>
        <taxon>Bacteroidota</taxon>
        <taxon>Cytophagia</taxon>
        <taxon>Cytophagales</taxon>
        <taxon>Chryseotaleaceae</taxon>
        <taxon>Dawidia</taxon>
    </lineage>
</organism>
<evidence type="ECO:0000259" key="5">
    <source>
        <dbReference type="PROSITE" id="PS01124"/>
    </source>
</evidence>
<evidence type="ECO:0000256" key="2">
    <source>
        <dbReference type="ARBA" id="ARBA00023125"/>
    </source>
</evidence>
<protein>
    <submittedName>
        <fullName evidence="6">AraC family transcriptional regulator</fullName>
    </submittedName>
</protein>
<feature type="transmembrane region" description="Helical" evidence="4">
    <location>
        <begin position="218"/>
        <end position="238"/>
    </location>
</feature>
<dbReference type="InterPro" id="IPR009057">
    <property type="entry name" value="Homeodomain-like_sf"/>
</dbReference>
<keyword evidence="4" id="KW-0472">Membrane</keyword>
<comment type="caution">
    <text evidence="6">The sequence shown here is derived from an EMBL/GenBank/DDBJ whole genome shotgun (WGS) entry which is preliminary data.</text>
</comment>
<name>A0AAP2D8X6_9BACT</name>
<evidence type="ECO:0000313" key="6">
    <source>
        <dbReference type="EMBL" id="MBT1686280.1"/>
    </source>
</evidence>
<sequence length="381" mass="42906">MNLTFHWINILILIGAVNALVFCIVLLFQRRHPGAKYLAAFVFVFAYNGFETFNWSSGLENYYRFFNIFSFIVIYAVGPSLYLHVCALLDPERKVSAGAIARHYSLVIFQFVTRIVVLGYHVLIVNNVFAPPVSPGQLMTIIWTYSEPLSVAVFLAYLAATLVRFRNYKAAFQRKAGEKQKPLLRWVTTLLACSCMLGVGWTLTVIFLYVIPVAPGDIYYPIELGLVLFTYWIVLDGYHSVKVLSAKRGAVRQPAAGDTHERHFATLREAMEIEKMYLDPELSLSKMSASTGIPAKTISAVLNQHQNMSFADFVNTYRVKEVSNRMMDPANRQFTLSSLALDSGFNSQATFQRVFKNVTGMSPRVYMLEQGQNPGDPTIPG</sequence>
<dbReference type="PANTHER" id="PTHR43280:SF29">
    <property type="entry name" value="ARAC-FAMILY TRANSCRIPTIONAL REGULATOR"/>
    <property type="match status" value="1"/>
</dbReference>
<keyword evidence="4" id="KW-0812">Transmembrane</keyword>